<protein>
    <recommendedName>
        <fullName evidence="2">POTRA domain-containing protein</fullName>
    </recommendedName>
</protein>
<gene>
    <name evidence="1" type="ORF">ACD_3C00106G0002</name>
</gene>
<organism evidence="1">
    <name type="scientific">uncultured bacterium</name>
    <name type="common">gcode 4</name>
    <dbReference type="NCBI Taxonomy" id="1234023"/>
    <lineage>
        <taxon>Bacteria</taxon>
        <taxon>environmental samples</taxon>
    </lineage>
</organism>
<accession>K2FYM5</accession>
<dbReference type="EMBL" id="AMFJ01000380">
    <property type="protein sequence ID" value="EKE28043.1"/>
    <property type="molecule type" value="Genomic_DNA"/>
</dbReference>
<evidence type="ECO:0000313" key="1">
    <source>
        <dbReference type="EMBL" id="EKE28043.1"/>
    </source>
</evidence>
<proteinExistence type="predicted"/>
<reference evidence="1" key="1">
    <citation type="journal article" date="2012" name="Science">
        <title>Fermentation, hydrogen, and sulfur metabolism in multiple uncultivated bacterial phyla.</title>
        <authorList>
            <person name="Wrighton K.C."/>
            <person name="Thomas B.C."/>
            <person name="Sharon I."/>
            <person name="Miller C.S."/>
            <person name="Castelle C.J."/>
            <person name="VerBerkmoes N.C."/>
            <person name="Wilkins M.J."/>
            <person name="Hettich R.L."/>
            <person name="Lipton M.S."/>
            <person name="Williams K.H."/>
            <person name="Long P.E."/>
            <person name="Banfield J.F."/>
        </authorList>
    </citation>
    <scope>NUCLEOTIDE SEQUENCE [LARGE SCALE GENOMIC DNA]</scope>
</reference>
<dbReference type="AlphaFoldDB" id="K2FYM5"/>
<evidence type="ECO:0008006" key="2">
    <source>
        <dbReference type="Google" id="ProtNLM"/>
    </source>
</evidence>
<name>K2FYM5_9BACT</name>
<sequence>MDLIRKIRVTTYKIKKYFKNKKFKKQVKAEKSKKYLFKTAPQKQQIFDIYKSKKKFSNYIVSAWNNLKSFRLVYFAIWGLLIVMSLYIIMISPYFRISPSKLIIERLDTITDVNIAYKAIEKIYWESIFLIDKESIKNALITYQKNIKRVNITRLYPNWLKIIIESYKPQFSTQFAWIEKKYIVTSNWVLIYEKNIDKMLYNLEIVDINLIEAWFFDYKEWVNEMTMKKIIHVRDLFKDVFTNKNIAKFVYFKLENELHIFLESWTKIVIELWSTIDKQIAMLKYYNDNNKDILWSWDVTYIDVRILWKIYVCKDRVPCFANLWKIYPSFYKK</sequence>
<comment type="caution">
    <text evidence="1">The sequence shown here is derived from an EMBL/GenBank/DDBJ whole genome shotgun (WGS) entry which is preliminary data.</text>
</comment>